<evidence type="ECO:0000256" key="6">
    <source>
        <dbReference type="ARBA" id="ARBA00048791"/>
    </source>
</evidence>
<dbReference type="GO" id="GO:0004139">
    <property type="term" value="F:deoxyribose-phosphate aldolase activity"/>
    <property type="evidence" value="ECO:0007669"/>
    <property type="project" value="UniProtKB-UniRule"/>
</dbReference>
<dbReference type="PANTHER" id="PTHR10889:SF3">
    <property type="entry name" value="DEOXYRIBOSE-PHOSPHATE ALDOLASE"/>
    <property type="match status" value="1"/>
</dbReference>
<dbReference type="Proteomes" id="UP000823597">
    <property type="component" value="Unassembled WGS sequence"/>
</dbReference>
<dbReference type="SUPFAM" id="SSF51569">
    <property type="entry name" value="Aldolase"/>
    <property type="match status" value="1"/>
</dbReference>
<evidence type="ECO:0000256" key="4">
    <source>
        <dbReference type="ARBA" id="ARBA00023239"/>
    </source>
</evidence>
<evidence type="ECO:0000256" key="2">
    <source>
        <dbReference type="ARBA" id="ARBA00009473"/>
    </source>
</evidence>
<dbReference type="PANTHER" id="PTHR10889">
    <property type="entry name" value="DEOXYRIBOSE-PHOSPHATE ALDOLASE"/>
    <property type="match status" value="1"/>
</dbReference>
<comment type="pathway">
    <text evidence="1">Carbohydrate degradation; 2-deoxy-D-ribose 1-phosphate degradation; D-glyceraldehyde 3-phosphate and acetaldehyde from 2-deoxy-alpha-D-ribose 1-phosphate: step 2/2.</text>
</comment>
<dbReference type="GO" id="GO:0009264">
    <property type="term" value="P:deoxyribonucleotide catabolic process"/>
    <property type="evidence" value="ECO:0007669"/>
    <property type="project" value="UniProtKB-UniRule"/>
</dbReference>
<evidence type="ECO:0000256" key="5">
    <source>
        <dbReference type="ARBA" id="ARBA00023270"/>
    </source>
</evidence>
<dbReference type="InterPro" id="IPR002915">
    <property type="entry name" value="DeoC/FbaB/LacD_aldolase"/>
</dbReference>
<keyword evidence="5" id="KW-0704">Schiff base</keyword>
<reference evidence="8" key="2">
    <citation type="journal article" date="2021" name="PeerJ">
        <title>Extensive microbial diversity within the chicken gut microbiome revealed by metagenomics and culture.</title>
        <authorList>
            <person name="Gilroy R."/>
            <person name="Ravi A."/>
            <person name="Getino M."/>
            <person name="Pursley I."/>
            <person name="Horton D.L."/>
            <person name="Alikhan N.F."/>
            <person name="Baker D."/>
            <person name="Gharbi K."/>
            <person name="Hall N."/>
            <person name="Watson M."/>
            <person name="Adriaenssens E.M."/>
            <person name="Foster-Nyarko E."/>
            <person name="Jarju S."/>
            <person name="Secka A."/>
            <person name="Antonio M."/>
            <person name="Oren A."/>
            <person name="Chaudhuri R.R."/>
            <person name="La Ragione R."/>
            <person name="Hildebrand F."/>
            <person name="Pallen M.J."/>
        </authorList>
    </citation>
    <scope>NUCLEOTIDE SEQUENCE</scope>
    <source>
        <strain evidence="8">10037</strain>
    </source>
</reference>
<comment type="similarity">
    <text evidence="2">Belongs to the DeoC/FbaB aldolase family. DeoC type 2 subfamily.</text>
</comment>
<dbReference type="Pfam" id="PF01791">
    <property type="entry name" value="DeoC"/>
    <property type="match status" value="1"/>
</dbReference>
<gene>
    <name evidence="8" type="primary">deoC</name>
    <name evidence="8" type="ORF">IAB93_04490</name>
</gene>
<comment type="caution">
    <text evidence="8">The sequence shown here is derived from an EMBL/GenBank/DDBJ whole genome shotgun (WGS) entry which is preliminary data.</text>
</comment>
<accession>A0A9D9N9E7</accession>
<dbReference type="EC" id="4.1.2.4" evidence="3 7"/>
<dbReference type="GO" id="GO:0016052">
    <property type="term" value="P:carbohydrate catabolic process"/>
    <property type="evidence" value="ECO:0007669"/>
    <property type="project" value="TreeGrafter"/>
</dbReference>
<dbReference type="InterPro" id="IPR013785">
    <property type="entry name" value="Aldolase_TIM"/>
</dbReference>
<dbReference type="PIRSF" id="PIRSF001357">
    <property type="entry name" value="DeoC"/>
    <property type="match status" value="1"/>
</dbReference>
<evidence type="ECO:0000256" key="7">
    <source>
        <dbReference type="NCBIfam" id="TIGR00126"/>
    </source>
</evidence>
<dbReference type="SMART" id="SM01133">
    <property type="entry name" value="DeoC"/>
    <property type="match status" value="1"/>
</dbReference>
<evidence type="ECO:0000256" key="1">
    <source>
        <dbReference type="ARBA" id="ARBA00004816"/>
    </source>
</evidence>
<evidence type="ECO:0000313" key="8">
    <source>
        <dbReference type="EMBL" id="MBO8465241.1"/>
    </source>
</evidence>
<dbReference type="AlphaFoldDB" id="A0A9D9N9E7"/>
<sequence length="298" mass="32664">MIEHFSQKYGYEPDMDTIDSQLSILARDIDGAMTPEMLAACFGMMDLTSLKNNDTPSSIRRMVEKADAFKKYYPSYPNPASVCVFSNFAPVVKACKKSEDIHITVVSGVFPHSQSFLEVKLLECRMAVEAGADEVDVVIALNAFLDGDYERVYDELSAIRKAVDEAAASQGRTVILKAILETGLLVTPENIAVASFIAMEAGVDFIKTSTGKTEVSATPSAAYIMCECIRAFFKATGRKVGFKPAGGMTTGRDAACYYLIVSSVLGKEWLDKSLFRFGVSRMANNLLSDLEQCKVNYF</sequence>
<organism evidence="8 9">
    <name type="scientific">Candidatus Merdivivens pullistercoris</name>
    <dbReference type="NCBI Taxonomy" id="2840873"/>
    <lineage>
        <taxon>Bacteria</taxon>
        <taxon>Pseudomonadati</taxon>
        <taxon>Bacteroidota</taxon>
        <taxon>Bacteroidia</taxon>
        <taxon>Bacteroidales</taxon>
        <taxon>Muribaculaceae</taxon>
        <taxon>Muribaculaceae incertae sedis</taxon>
        <taxon>Candidatus Merdivivens</taxon>
    </lineage>
</organism>
<dbReference type="InterPro" id="IPR011343">
    <property type="entry name" value="DeoC"/>
</dbReference>
<proteinExistence type="inferred from homology"/>
<dbReference type="Gene3D" id="3.20.20.70">
    <property type="entry name" value="Aldolase class I"/>
    <property type="match status" value="1"/>
</dbReference>
<protein>
    <recommendedName>
        <fullName evidence="3 7">Deoxyribose-phosphate aldolase</fullName>
        <ecNumber evidence="3 7">4.1.2.4</ecNumber>
    </recommendedName>
</protein>
<dbReference type="EMBL" id="JADIME010000044">
    <property type="protein sequence ID" value="MBO8465241.1"/>
    <property type="molecule type" value="Genomic_DNA"/>
</dbReference>
<dbReference type="GO" id="GO:0005737">
    <property type="term" value="C:cytoplasm"/>
    <property type="evidence" value="ECO:0007669"/>
    <property type="project" value="InterPro"/>
</dbReference>
<keyword evidence="4 8" id="KW-0456">Lyase</keyword>
<dbReference type="NCBIfam" id="TIGR00126">
    <property type="entry name" value="deoC"/>
    <property type="match status" value="1"/>
</dbReference>
<name>A0A9D9N9E7_9BACT</name>
<evidence type="ECO:0000313" key="9">
    <source>
        <dbReference type="Proteomes" id="UP000823597"/>
    </source>
</evidence>
<dbReference type="CDD" id="cd00959">
    <property type="entry name" value="DeoC"/>
    <property type="match status" value="1"/>
</dbReference>
<reference evidence="8" key="1">
    <citation type="submission" date="2020-10" db="EMBL/GenBank/DDBJ databases">
        <authorList>
            <person name="Gilroy R."/>
        </authorList>
    </citation>
    <scope>NUCLEOTIDE SEQUENCE</scope>
    <source>
        <strain evidence="8">10037</strain>
    </source>
</reference>
<evidence type="ECO:0000256" key="3">
    <source>
        <dbReference type="ARBA" id="ARBA00012515"/>
    </source>
</evidence>
<comment type="catalytic activity">
    <reaction evidence="6">
        <text>2-deoxy-D-ribose 5-phosphate = D-glyceraldehyde 3-phosphate + acetaldehyde</text>
        <dbReference type="Rhea" id="RHEA:12821"/>
        <dbReference type="ChEBI" id="CHEBI:15343"/>
        <dbReference type="ChEBI" id="CHEBI:59776"/>
        <dbReference type="ChEBI" id="CHEBI:62877"/>
        <dbReference type="EC" id="4.1.2.4"/>
    </reaction>
</comment>